<dbReference type="GO" id="GO:0016020">
    <property type="term" value="C:membrane"/>
    <property type="evidence" value="ECO:0007669"/>
    <property type="project" value="UniProtKB-SubCell"/>
</dbReference>
<evidence type="ECO:0000256" key="3">
    <source>
        <dbReference type="ARBA" id="ARBA00022692"/>
    </source>
</evidence>
<comment type="caution">
    <text evidence="7">The sequence shown here is derived from an EMBL/GenBank/DDBJ whole genome shotgun (WGS) entry which is preliminary data.</text>
</comment>
<feature type="transmembrane region" description="Helical" evidence="6">
    <location>
        <begin position="63"/>
        <end position="82"/>
    </location>
</feature>
<dbReference type="OrthoDB" id="5348369at2"/>
<accession>A0A3D8IXP9</accession>
<feature type="transmembrane region" description="Helical" evidence="6">
    <location>
        <begin position="33"/>
        <end position="51"/>
    </location>
</feature>
<evidence type="ECO:0000256" key="1">
    <source>
        <dbReference type="ARBA" id="ARBA00004141"/>
    </source>
</evidence>
<feature type="transmembrane region" description="Helical" evidence="6">
    <location>
        <begin position="229"/>
        <end position="251"/>
    </location>
</feature>
<evidence type="ECO:0000256" key="2">
    <source>
        <dbReference type="ARBA" id="ARBA00009773"/>
    </source>
</evidence>
<protein>
    <submittedName>
        <fullName evidence="7">AI-2E family transporter</fullName>
    </submittedName>
</protein>
<keyword evidence="4 6" id="KW-1133">Transmembrane helix</keyword>
<reference evidence="7 8" key="1">
    <citation type="submission" date="2018-04" db="EMBL/GenBank/DDBJ databases">
        <title>Novel Campyloabacter and Helicobacter Species and Strains.</title>
        <authorList>
            <person name="Mannion A.J."/>
            <person name="Shen Z."/>
            <person name="Fox J.G."/>
        </authorList>
    </citation>
    <scope>NUCLEOTIDE SEQUENCE [LARGE SCALE GENOMIC DNA]</scope>
    <source>
        <strain evidence="7 8">MIT 04-9366</strain>
    </source>
</reference>
<evidence type="ECO:0000256" key="4">
    <source>
        <dbReference type="ARBA" id="ARBA00022989"/>
    </source>
</evidence>
<feature type="transmembrane region" description="Helical" evidence="6">
    <location>
        <begin position="197"/>
        <end position="223"/>
    </location>
</feature>
<comment type="subcellular location">
    <subcellularLocation>
        <location evidence="1">Membrane</location>
        <topology evidence="1">Multi-pass membrane protein</topology>
    </subcellularLocation>
</comment>
<dbReference type="Pfam" id="PF01594">
    <property type="entry name" value="AI-2E_transport"/>
    <property type="match status" value="1"/>
</dbReference>
<evidence type="ECO:0000256" key="6">
    <source>
        <dbReference type="SAM" id="Phobius"/>
    </source>
</evidence>
<evidence type="ECO:0000313" key="8">
    <source>
        <dbReference type="Proteomes" id="UP000257045"/>
    </source>
</evidence>
<sequence>MKKAQAKGLYFFWVIFIASLCAMGYLYNAFLLNLLIAILLCVSTFFLKNFFDKYLKYNWLSSLASTLIPVILFALPMVFVIIKSADVLSSLDPASLSQFIESTKEKISLWLYDFSPEIAHRAKDFMSDFSASNVLNYVFGMSAGFAKWGISLVINIGFIIVFLYFCFFYSRAFKDFVLNLIPFSKEQTSGIYEEISAVLNIVFFTSILNILLQGFCFGVASGFLGYDGFLLGVLYGFASIVPIVGGALVWVPVAFHQLYLGDSAGAIFIAIYGAIFIGLVIDNGVKPLLIGFVKRKIIKTSVRINEMLIFFAILAGISVFGFAGIIIGPAATALFIALLRIYDNTFKN</sequence>
<dbReference type="PANTHER" id="PTHR21716:SF4">
    <property type="entry name" value="TRANSMEMBRANE PROTEIN 245"/>
    <property type="match status" value="1"/>
</dbReference>
<feature type="transmembrane region" description="Helical" evidence="6">
    <location>
        <begin position="148"/>
        <end position="169"/>
    </location>
</feature>
<proteinExistence type="inferred from homology"/>
<feature type="transmembrane region" description="Helical" evidence="6">
    <location>
        <begin position="9"/>
        <end position="27"/>
    </location>
</feature>
<evidence type="ECO:0000313" key="7">
    <source>
        <dbReference type="EMBL" id="RDU69750.1"/>
    </source>
</evidence>
<keyword evidence="8" id="KW-1185">Reference proteome</keyword>
<dbReference type="PANTHER" id="PTHR21716">
    <property type="entry name" value="TRANSMEMBRANE PROTEIN"/>
    <property type="match status" value="1"/>
</dbReference>
<dbReference type="RefSeq" id="WP_115569973.1">
    <property type="nucleotide sequence ID" value="NZ_NXLV01000014.1"/>
</dbReference>
<comment type="similarity">
    <text evidence="2">Belongs to the autoinducer-2 exporter (AI-2E) (TC 2.A.86) family.</text>
</comment>
<feature type="transmembrane region" description="Helical" evidence="6">
    <location>
        <begin position="258"/>
        <end position="281"/>
    </location>
</feature>
<dbReference type="AlphaFoldDB" id="A0A3D8IXP9"/>
<organism evidence="7 8">
    <name type="scientific">Helicobacter brantae</name>
    <dbReference type="NCBI Taxonomy" id="375927"/>
    <lineage>
        <taxon>Bacteria</taxon>
        <taxon>Pseudomonadati</taxon>
        <taxon>Campylobacterota</taxon>
        <taxon>Epsilonproteobacteria</taxon>
        <taxon>Campylobacterales</taxon>
        <taxon>Helicobacteraceae</taxon>
        <taxon>Helicobacter</taxon>
    </lineage>
</organism>
<keyword evidence="5 6" id="KW-0472">Membrane</keyword>
<name>A0A3D8IXP9_9HELI</name>
<dbReference type="InterPro" id="IPR002549">
    <property type="entry name" value="AI-2E-like"/>
</dbReference>
<dbReference type="EMBL" id="NXLV01000014">
    <property type="protein sequence ID" value="RDU69750.1"/>
    <property type="molecule type" value="Genomic_DNA"/>
</dbReference>
<feature type="transmembrane region" description="Helical" evidence="6">
    <location>
        <begin position="308"/>
        <end position="339"/>
    </location>
</feature>
<evidence type="ECO:0000256" key="5">
    <source>
        <dbReference type="ARBA" id="ARBA00023136"/>
    </source>
</evidence>
<gene>
    <name evidence="7" type="ORF">CQA58_06830</name>
</gene>
<keyword evidence="3 6" id="KW-0812">Transmembrane</keyword>
<dbReference type="Proteomes" id="UP000257045">
    <property type="component" value="Unassembled WGS sequence"/>
</dbReference>